<reference evidence="2" key="1">
    <citation type="submission" date="2007-10" db="EMBL/GenBank/DDBJ databases">
        <title>Complete genome of Alkaliphilus oremlandii OhILAs.</title>
        <authorList>
            <person name="Copeland A."/>
            <person name="Lucas S."/>
            <person name="Lapidus A."/>
            <person name="Barry K."/>
            <person name="Detter J.C."/>
            <person name="Glavina del Rio T."/>
            <person name="Hammon N."/>
            <person name="Israni S."/>
            <person name="Dalin E."/>
            <person name="Tice H."/>
            <person name="Pitluck S."/>
            <person name="Chain P."/>
            <person name="Malfatti S."/>
            <person name="Shin M."/>
            <person name="Vergez L."/>
            <person name="Schmutz J."/>
            <person name="Larimer F."/>
            <person name="Land M."/>
            <person name="Hauser L."/>
            <person name="Kyrpides N."/>
            <person name="Mikhailova N."/>
            <person name="Stolz J.F."/>
            <person name="Dawson A."/>
            <person name="Fisher E."/>
            <person name="Crable B."/>
            <person name="Perera E."/>
            <person name="Lisak J."/>
            <person name="Ranganathan M."/>
            <person name="Basu P."/>
            <person name="Richardson P."/>
        </authorList>
    </citation>
    <scope>NUCLEOTIDE SEQUENCE [LARGE SCALE GENOMIC DNA]</scope>
    <source>
        <strain evidence="2">OhILAs</strain>
    </source>
</reference>
<protein>
    <submittedName>
        <fullName evidence="1">Uncharacterized protein</fullName>
    </submittedName>
</protein>
<dbReference type="HOGENOM" id="CLU_2696342_0_0_9"/>
<proteinExistence type="predicted"/>
<evidence type="ECO:0000313" key="2">
    <source>
        <dbReference type="Proteomes" id="UP000000269"/>
    </source>
</evidence>
<sequence length="73" mass="8394">MDFLGGYIMKGKIHKKKFQINKCPSCSSTNVGKLGKSSYFCRNCFVQINKEQNQIYINITSEDGKTIERIRVI</sequence>
<accession>A8MGR2</accession>
<dbReference type="EMBL" id="CP000853">
    <property type="protein sequence ID" value="ABW18606.1"/>
    <property type="molecule type" value="Genomic_DNA"/>
</dbReference>
<name>A8MGR2_ALKOO</name>
<evidence type="ECO:0000313" key="1">
    <source>
        <dbReference type="EMBL" id="ABW18606.1"/>
    </source>
</evidence>
<gene>
    <name evidence="1" type="ordered locus">Clos_1059</name>
</gene>
<organism evidence="1 2">
    <name type="scientific">Alkaliphilus oremlandii (strain OhILAs)</name>
    <name type="common">Clostridium oremlandii (strain OhILAs)</name>
    <dbReference type="NCBI Taxonomy" id="350688"/>
    <lineage>
        <taxon>Bacteria</taxon>
        <taxon>Bacillati</taxon>
        <taxon>Bacillota</taxon>
        <taxon>Clostridia</taxon>
        <taxon>Peptostreptococcales</taxon>
        <taxon>Natronincolaceae</taxon>
        <taxon>Alkaliphilus</taxon>
    </lineage>
</organism>
<dbReference type="AlphaFoldDB" id="A8MGR2"/>
<keyword evidence="2" id="KW-1185">Reference proteome</keyword>
<dbReference type="Proteomes" id="UP000000269">
    <property type="component" value="Chromosome"/>
</dbReference>
<dbReference type="STRING" id="350688.Clos_1059"/>
<dbReference type="KEGG" id="aoe:Clos_1059"/>